<feature type="compositionally biased region" description="Low complexity" evidence="1">
    <location>
        <begin position="341"/>
        <end position="359"/>
    </location>
</feature>
<dbReference type="EMBL" id="CP064954">
    <property type="protein sequence ID" value="QPK79025.1"/>
    <property type="molecule type" value="Genomic_DNA"/>
</dbReference>
<feature type="domain" description="Septum formation-related" evidence="3">
    <location>
        <begin position="69"/>
        <end position="294"/>
    </location>
</feature>
<keyword evidence="5" id="KW-1185">Reference proteome</keyword>
<keyword evidence="2" id="KW-0732">Signal</keyword>
<evidence type="ECO:0000256" key="2">
    <source>
        <dbReference type="SAM" id="SignalP"/>
    </source>
</evidence>
<sequence>MTSSKPFRTLRSPLGMSTLLISAASAAAFLGVYDTMSDSISARDTTISHSTGSSIQPAGEVTPFTTADAGSCLHWQVGPAGEVSDFAQTDCQADHRFEVSSREDLAVYPTSEFGQDAPMPDQARQAQLREELCHGATLQYLDGHYDPAGKYSIAPILPPAQAWKDGDRTMLCGLQTTDEHGTALITQGRVAESDQANIAREGECRAVDEAQVLRTVDCTQPHHLETVSVVNLAERFPEGTPSIDEQNHVLTEVCTAAAEAYLGGEEQLYQSTLQPYWGSITESSWEGGTRSVNCSLMHAAPGSAMFSTITGSAKGGRAALSINGAPPTPQPERKPLRSQLGSAQPAPAQPADAPTADAPAPAPSGPA</sequence>
<feature type="region of interest" description="Disordered" evidence="1">
    <location>
        <begin position="320"/>
        <end position="367"/>
    </location>
</feature>
<feature type="signal peptide" evidence="2">
    <location>
        <begin position="1"/>
        <end position="26"/>
    </location>
</feature>
<dbReference type="Proteomes" id="UP000594681">
    <property type="component" value="Chromosome"/>
</dbReference>
<gene>
    <name evidence="4" type="ORF">G7Y31_11085</name>
</gene>
<dbReference type="Pfam" id="PF13845">
    <property type="entry name" value="Septum_form"/>
    <property type="match status" value="1"/>
</dbReference>
<evidence type="ECO:0000313" key="4">
    <source>
        <dbReference type="EMBL" id="QPK79025.1"/>
    </source>
</evidence>
<proteinExistence type="predicted"/>
<accession>A0A7T0KDY9</accession>
<evidence type="ECO:0000313" key="5">
    <source>
        <dbReference type="Proteomes" id="UP000594681"/>
    </source>
</evidence>
<evidence type="ECO:0000259" key="3">
    <source>
        <dbReference type="Pfam" id="PF13845"/>
    </source>
</evidence>
<dbReference type="KEGG" id="cliz:G7Y31_11085"/>
<protein>
    <submittedName>
        <fullName evidence="4">Septum formation family protein</fullName>
    </submittedName>
</protein>
<dbReference type="RefSeq" id="WP_165011002.1">
    <property type="nucleotide sequence ID" value="NZ_CP064954.1"/>
</dbReference>
<feature type="chain" id="PRO_5032819884" evidence="2">
    <location>
        <begin position="27"/>
        <end position="367"/>
    </location>
</feature>
<dbReference type="InterPro" id="IPR026004">
    <property type="entry name" value="Septum_form"/>
</dbReference>
<name>A0A7T0KDY9_9CORY</name>
<reference evidence="4 5" key="1">
    <citation type="submission" date="2020-11" db="EMBL/GenBank/DDBJ databases">
        <title>Corynebacterium sp. ZJ-599.</title>
        <authorList>
            <person name="Zhou J."/>
        </authorList>
    </citation>
    <scope>NUCLEOTIDE SEQUENCE [LARGE SCALE GENOMIC DNA]</scope>
    <source>
        <strain evidence="4 5">ZJ-599</strain>
    </source>
</reference>
<evidence type="ECO:0000256" key="1">
    <source>
        <dbReference type="SAM" id="MobiDB-lite"/>
    </source>
</evidence>
<organism evidence="4 5">
    <name type="scientific">Corynebacterium lizhenjunii</name>
    <dbReference type="NCBI Taxonomy" id="2709394"/>
    <lineage>
        <taxon>Bacteria</taxon>
        <taxon>Bacillati</taxon>
        <taxon>Actinomycetota</taxon>
        <taxon>Actinomycetes</taxon>
        <taxon>Mycobacteriales</taxon>
        <taxon>Corynebacteriaceae</taxon>
        <taxon>Corynebacterium</taxon>
    </lineage>
</organism>
<dbReference type="AlphaFoldDB" id="A0A7T0KDY9"/>